<keyword evidence="2" id="KW-1185">Reference proteome</keyword>
<dbReference type="EMBL" id="JAEAOA010001973">
    <property type="protein sequence ID" value="KAK3590876.1"/>
    <property type="molecule type" value="Genomic_DNA"/>
</dbReference>
<sequence>MHEEMLPKIIQHNILDSTLALQCRVSSTATGSFLWKVNGSLIENRDRKSAIICRSFHGVYNTPANAVERFDGFLNRFT</sequence>
<evidence type="ECO:0008006" key="3">
    <source>
        <dbReference type="Google" id="ProtNLM"/>
    </source>
</evidence>
<comment type="caution">
    <text evidence="1">The sequence shown here is derived from an EMBL/GenBank/DDBJ whole genome shotgun (WGS) entry which is preliminary data.</text>
</comment>
<dbReference type="Proteomes" id="UP001195483">
    <property type="component" value="Unassembled WGS sequence"/>
</dbReference>
<proteinExistence type="predicted"/>
<reference evidence="1" key="3">
    <citation type="submission" date="2023-05" db="EMBL/GenBank/DDBJ databases">
        <authorList>
            <person name="Smith C.H."/>
        </authorList>
    </citation>
    <scope>NUCLEOTIDE SEQUENCE</scope>
    <source>
        <strain evidence="1">CHS0354</strain>
        <tissue evidence="1">Mantle</tissue>
    </source>
</reference>
<evidence type="ECO:0000313" key="1">
    <source>
        <dbReference type="EMBL" id="KAK3590876.1"/>
    </source>
</evidence>
<reference evidence="1" key="2">
    <citation type="journal article" date="2021" name="Genome Biol. Evol.">
        <title>Developing a high-quality reference genome for a parasitic bivalve with doubly uniparental inheritance (Bivalvia: Unionida).</title>
        <authorList>
            <person name="Smith C.H."/>
        </authorList>
    </citation>
    <scope>NUCLEOTIDE SEQUENCE</scope>
    <source>
        <strain evidence="1">CHS0354</strain>
        <tissue evidence="1">Mantle</tissue>
    </source>
</reference>
<name>A0AAE0SFD3_9BIVA</name>
<gene>
    <name evidence="1" type="ORF">CHS0354_033804</name>
</gene>
<protein>
    <recommendedName>
        <fullName evidence="3">Ig-like domain-containing protein</fullName>
    </recommendedName>
</protein>
<accession>A0AAE0SFD3</accession>
<organism evidence="1 2">
    <name type="scientific">Potamilus streckersoni</name>
    <dbReference type="NCBI Taxonomy" id="2493646"/>
    <lineage>
        <taxon>Eukaryota</taxon>
        <taxon>Metazoa</taxon>
        <taxon>Spiralia</taxon>
        <taxon>Lophotrochozoa</taxon>
        <taxon>Mollusca</taxon>
        <taxon>Bivalvia</taxon>
        <taxon>Autobranchia</taxon>
        <taxon>Heteroconchia</taxon>
        <taxon>Palaeoheterodonta</taxon>
        <taxon>Unionida</taxon>
        <taxon>Unionoidea</taxon>
        <taxon>Unionidae</taxon>
        <taxon>Ambleminae</taxon>
        <taxon>Lampsilini</taxon>
        <taxon>Potamilus</taxon>
    </lineage>
</organism>
<dbReference type="AlphaFoldDB" id="A0AAE0SFD3"/>
<reference evidence="1" key="1">
    <citation type="journal article" date="2021" name="Genome Biol. Evol.">
        <title>A High-Quality Reference Genome for a Parasitic Bivalve with Doubly Uniparental Inheritance (Bivalvia: Unionida).</title>
        <authorList>
            <person name="Smith C.H."/>
        </authorList>
    </citation>
    <scope>NUCLEOTIDE SEQUENCE</scope>
    <source>
        <strain evidence="1">CHS0354</strain>
    </source>
</reference>
<evidence type="ECO:0000313" key="2">
    <source>
        <dbReference type="Proteomes" id="UP001195483"/>
    </source>
</evidence>